<reference evidence="1" key="1">
    <citation type="submission" date="2012-01" db="EMBL/GenBank/DDBJ databases">
        <authorList>
            <person name="Summers A.O."/>
            <person name="Wireman J."/>
            <person name="Sale K."/>
        </authorList>
    </citation>
    <scope>NUCLEOTIDE SEQUENCE</scope>
    <source>
        <strain evidence="1">J3-40</strain>
        <plasmid evidence="1">pJ340-69</plasmid>
    </source>
</reference>
<dbReference type="RefSeq" id="WP_015061898.1">
    <property type="nucleotide sequence ID" value="NC_019330.1"/>
</dbReference>
<organism evidence="1">
    <name type="scientific">Arthrobacter sp. J3.40</name>
    <dbReference type="NCBI Taxonomy" id="347209"/>
    <lineage>
        <taxon>Bacteria</taxon>
        <taxon>Bacillati</taxon>
        <taxon>Actinomycetota</taxon>
        <taxon>Actinomycetes</taxon>
        <taxon>Micrococcales</taxon>
        <taxon>Micrococcaceae</taxon>
        <taxon>Arthrobacter</taxon>
    </lineage>
</organism>
<dbReference type="EMBL" id="JQ418528">
    <property type="protein sequence ID" value="AFK89274.1"/>
    <property type="molecule type" value="Genomic_DNA"/>
</dbReference>
<geneLocation type="plasmid" evidence="1">
    <name>pJ340-69</name>
</geneLocation>
<keyword evidence="1" id="KW-0614">Plasmid</keyword>
<protein>
    <submittedName>
        <fullName evidence="1">Uncharacterized protein</fullName>
    </submittedName>
</protein>
<accession>I3W0Z7</accession>
<sequence>MNVTEKTESVSPWVTAAQAIAPEVRASAPEEDHAPVAEEQPIGFVAAHGGAGATAWAAILDGADHGQQLPADAPPVVLVARASWHGIDAAKAAIAAHGPAAFSAVLIVPAAPGRTPRMIQNELKVLAGAVPLIPVPWVSGLLIKRSALADFTDVPAKDLAKVRAALSTTKGEMK</sequence>
<dbReference type="AlphaFoldDB" id="I3W0Z7"/>
<name>I3W0Z7_9MICC</name>
<evidence type="ECO:0000313" key="1">
    <source>
        <dbReference type="EMBL" id="AFK89274.1"/>
    </source>
</evidence>
<proteinExistence type="predicted"/>